<evidence type="ECO:0000313" key="3">
    <source>
        <dbReference type="Proteomes" id="UP001307168"/>
    </source>
</evidence>
<dbReference type="RefSeq" id="WP_367407581.1">
    <property type="nucleotide sequence ID" value="NZ_JARNBH010000021.1"/>
</dbReference>
<protein>
    <submittedName>
        <fullName evidence="2">Uncharacterized protein</fullName>
    </submittedName>
</protein>
<feature type="transmembrane region" description="Helical" evidence="1">
    <location>
        <begin position="45"/>
        <end position="63"/>
    </location>
</feature>
<name>A0AAW9NFG9_9BACI</name>
<proteinExistence type="predicted"/>
<evidence type="ECO:0000313" key="2">
    <source>
        <dbReference type="EMBL" id="MEC0275405.1"/>
    </source>
</evidence>
<dbReference type="AlphaFoldDB" id="A0AAW9NFG9"/>
<dbReference type="EMBL" id="JARNBH010000021">
    <property type="protein sequence ID" value="MEC0275405.1"/>
    <property type="molecule type" value="Genomic_DNA"/>
</dbReference>
<keyword evidence="1" id="KW-0812">Transmembrane</keyword>
<sequence>MRRLLTKVMKVYMNFSWLSGFLFSCHLVFYPNRGGISVAEDWQNIIFYFSQGLIVQFCLLHFFNEQEQDQEGN</sequence>
<keyword evidence="1" id="KW-0472">Membrane</keyword>
<organism evidence="2 3">
    <name type="scientific">Peribacillus castrilensis</name>
    <dbReference type="NCBI Taxonomy" id="2897690"/>
    <lineage>
        <taxon>Bacteria</taxon>
        <taxon>Bacillati</taxon>
        <taxon>Bacillota</taxon>
        <taxon>Bacilli</taxon>
        <taxon>Bacillales</taxon>
        <taxon>Bacillaceae</taxon>
        <taxon>Peribacillus</taxon>
    </lineage>
</organism>
<keyword evidence="1" id="KW-1133">Transmembrane helix</keyword>
<evidence type="ECO:0000256" key="1">
    <source>
        <dbReference type="SAM" id="Phobius"/>
    </source>
</evidence>
<dbReference type="PROSITE" id="PS51257">
    <property type="entry name" value="PROKAR_LIPOPROTEIN"/>
    <property type="match status" value="1"/>
</dbReference>
<keyword evidence="3" id="KW-1185">Reference proteome</keyword>
<gene>
    <name evidence="2" type="ORF">P4706_20370</name>
</gene>
<comment type="caution">
    <text evidence="2">The sequence shown here is derived from an EMBL/GenBank/DDBJ whole genome shotgun (WGS) entry which is preliminary data.</text>
</comment>
<reference evidence="2 3" key="1">
    <citation type="submission" date="2023-03" db="EMBL/GenBank/DDBJ databases">
        <title>Bacillus Genome Sequencing.</title>
        <authorList>
            <person name="Dunlap C."/>
        </authorList>
    </citation>
    <scope>NUCLEOTIDE SEQUENCE [LARGE SCALE GENOMIC DNA]</scope>
    <source>
        <strain evidence="2 3">B-41290</strain>
    </source>
</reference>
<dbReference type="Proteomes" id="UP001307168">
    <property type="component" value="Unassembled WGS sequence"/>
</dbReference>
<feature type="transmembrane region" description="Helical" evidence="1">
    <location>
        <begin position="12"/>
        <end position="30"/>
    </location>
</feature>
<accession>A0AAW9NFG9</accession>